<dbReference type="RefSeq" id="WP_346756837.1">
    <property type="nucleotide sequence ID" value="NZ_JAUJEB010000001.1"/>
</dbReference>
<dbReference type="PROSITE" id="PS01124">
    <property type="entry name" value="HTH_ARAC_FAMILY_2"/>
    <property type="match status" value="1"/>
</dbReference>
<evidence type="ECO:0000256" key="3">
    <source>
        <dbReference type="ARBA" id="ARBA00023163"/>
    </source>
</evidence>
<accession>A0ABT8L182</accession>
<dbReference type="SMART" id="SM00342">
    <property type="entry name" value="HTH_ARAC"/>
    <property type="match status" value="1"/>
</dbReference>
<keyword evidence="3" id="KW-0804">Transcription</keyword>
<keyword evidence="2" id="KW-0238">DNA-binding</keyword>
<name>A0ABT8L182_9BACT</name>
<dbReference type="PANTHER" id="PTHR43280:SF2">
    <property type="entry name" value="HTH-TYPE TRANSCRIPTIONAL REGULATOR EXSA"/>
    <property type="match status" value="1"/>
</dbReference>
<dbReference type="SUPFAM" id="SSF46689">
    <property type="entry name" value="Homeodomain-like"/>
    <property type="match status" value="2"/>
</dbReference>
<feature type="domain" description="HTH araC/xylS-type" evidence="4">
    <location>
        <begin position="201"/>
        <end position="299"/>
    </location>
</feature>
<dbReference type="InterPro" id="IPR018060">
    <property type="entry name" value="HTH_AraC"/>
</dbReference>
<dbReference type="Proteomes" id="UP001172083">
    <property type="component" value="Unassembled WGS sequence"/>
</dbReference>
<proteinExistence type="predicted"/>
<organism evidence="5 6">
    <name type="scientific">Agaribacillus aureus</name>
    <dbReference type="NCBI Taxonomy" id="3051825"/>
    <lineage>
        <taxon>Bacteria</taxon>
        <taxon>Pseudomonadati</taxon>
        <taxon>Bacteroidota</taxon>
        <taxon>Cytophagia</taxon>
        <taxon>Cytophagales</taxon>
        <taxon>Splendidivirgaceae</taxon>
        <taxon>Agaribacillus</taxon>
    </lineage>
</organism>
<evidence type="ECO:0000313" key="5">
    <source>
        <dbReference type="EMBL" id="MDN5211504.1"/>
    </source>
</evidence>
<dbReference type="Pfam" id="PF12833">
    <property type="entry name" value="HTH_18"/>
    <property type="match status" value="1"/>
</dbReference>
<evidence type="ECO:0000259" key="4">
    <source>
        <dbReference type="PROSITE" id="PS01124"/>
    </source>
</evidence>
<dbReference type="PANTHER" id="PTHR43280">
    <property type="entry name" value="ARAC-FAMILY TRANSCRIPTIONAL REGULATOR"/>
    <property type="match status" value="1"/>
</dbReference>
<keyword evidence="6" id="KW-1185">Reference proteome</keyword>
<evidence type="ECO:0000256" key="2">
    <source>
        <dbReference type="ARBA" id="ARBA00023125"/>
    </source>
</evidence>
<dbReference type="EMBL" id="JAUJEB010000001">
    <property type="protein sequence ID" value="MDN5211504.1"/>
    <property type="molecule type" value="Genomic_DNA"/>
</dbReference>
<dbReference type="InterPro" id="IPR009057">
    <property type="entry name" value="Homeodomain-like_sf"/>
</dbReference>
<reference evidence="5" key="1">
    <citation type="submission" date="2023-06" db="EMBL/GenBank/DDBJ databases">
        <title>Genomic of Agaribacillus aureum.</title>
        <authorList>
            <person name="Wang G."/>
        </authorList>
    </citation>
    <scope>NUCLEOTIDE SEQUENCE</scope>
    <source>
        <strain evidence="5">BMA12</strain>
    </source>
</reference>
<protein>
    <submittedName>
        <fullName evidence="5">AraC family transcriptional regulator</fullName>
    </submittedName>
</protein>
<dbReference type="InterPro" id="IPR018062">
    <property type="entry name" value="HTH_AraC-typ_CS"/>
</dbReference>
<evidence type="ECO:0000313" key="6">
    <source>
        <dbReference type="Proteomes" id="UP001172083"/>
    </source>
</evidence>
<sequence length="312" mass="35946">MIYNKLPQPEFFKDTGQIPEFNDHLLLTEELNKQYQYPEHKVGFGIISLLKGEGKFYLNKKKVVLDSQSHLVVNKASELAVQLKEKNCEPSFLYFHSKLPAIIAESLYHTDDQLLERGDDSVRDFSLLERAHHTSPSLINVFRNLSVIGKSCASFHALKADLLIRGLLEKLCRDNKQAIKASNNIHALKKSTRKALYLRMATTREWIEANYHRPITLSDMATIAMMNSHHFLRVFKQTFQITPHQYLTKIRLGHAKRLLADSNKSITEICSLLGFESLGTFSWLFRQSFRLSPTQYRQQTRARSYAIPGKGH</sequence>
<comment type="caution">
    <text evidence="5">The sequence shown here is derived from an EMBL/GenBank/DDBJ whole genome shotgun (WGS) entry which is preliminary data.</text>
</comment>
<evidence type="ECO:0000256" key="1">
    <source>
        <dbReference type="ARBA" id="ARBA00023015"/>
    </source>
</evidence>
<gene>
    <name evidence="5" type="ORF">QQ020_05565</name>
</gene>
<dbReference type="Gene3D" id="1.10.10.60">
    <property type="entry name" value="Homeodomain-like"/>
    <property type="match status" value="2"/>
</dbReference>
<dbReference type="PROSITE" id="PS00041">
    <property type="entry name" value="HTH_ARAC_FAMILY_1"/>
    <property type="match status" value="1"/>
</dbReference>
<keyword evidence="1" id="KW-0805">Transcription regulation</keyword>